<keyword evidence="2" id="KW-0677">Repeat</keyword>
<sequence length="401" mass="44486">MKLFQDVYSSYQKRFRLAETSGLMSFNAWVQFLADCPGYSADKASFALAKEISVDQHRHLRHMALSWSEFLVAVAAAVWLEPSSGSKELPDRLLDFVLDTLPEALHAGRAAEIQEAGDLARDDPRHVELVRLVTRIFKDADVDGSGLLTSEEFQQAFSEPRTSAALEEAGLLTGDMKLLFLRMDVDGSGSLTLKEFVEGLLKLQNEMIVLDKGIREVRKAFLKVETKVGIGKVNRENFLAFVRNPANADLLKRAGLRESDASDLWEAAQQAISRDPRAEVTAEALVAGYMDLHLEKGRIIRAMNFLDSIFQVADVDGSGALSKAEVGKYLCRKEVTDKLHSLKLFVPDWLEMFEAMDADGDGDLTWAELSVAMRRIWTQLAGAEAEAPGNSESEDEEDSLP</sequence>
<gene>
    <name evidence="5" type="ORF">EVOR1521_LOCUS3619</name>
</gene>
<dbReference type="SMART" id="SM00054">
    <property type="entry name" value="EFh"/>
    <property type="match status" value="4"/>
</dbReference>
<dbReference type="SUPFAM" id="SSF47473">
    <property type="entry name" value="EF-hand"/>
    <property type="match status" value="1"/>
</dbReference>
<dbReference type="GO" id="GO:0005509">
    <property type="term" value="F:calcium ion binding"/>
    <property type="evidence" value="ECO:0007669"/>
    <property type="project" value="InterPro"/>
</dbReference>
<feature type="domain" description="EF-hand" evidence="4">
    <location>
        <begin position="301"/>
        <end position="336"/>
    </location>
</feature>
<evidence type="ECO:0000256" key="1">
    <source>
        <dbReference type="ARBA" id="ARBA00022723"/>
    </source>
</evidence>
<evidence type="ECO:0000313" key="5">
    <source>
        <dbReference type="EMBL" id="CAJ1373933.1"/>
    </source>
</evidence>
<dbReference type="Proteomes" id="UP001178507">
    <property type="component" value="Unassembled WGS sequence"/>
</dbReference>
<dbReference type="Pfam" id="PF13202">
    <property type="entry name" value="EF-hand_5"/>
    <property type="match status" value="2"/>
</dbReference>
<dbReference type="InterPro" id="IPR011992">
    <property type="entry name" value="EF-hand-dom_pair"/>
</dbReference>
<keyword evidence="3" id="KW-0106">Calcium</keyword>
<accession>A0AA36MNB1</accession>
<protein>
    <recommendedName>
        <fullName evidence="4">EF-hand domain-containing protein</fullName>
    </recommendedName>
</protein>
<dbReference type="PANTHER" id="PTHR10827:SF98">
    <property type="entry name" value="45 KDA CALCIUM-BINDING PROTEIN"/>
    <property type="match status" value="1"/>
</dbReference>
<dbReference type="PROSITE" id="PS00018">
    <property type="entry name" value="EF_HAND_1"/>
    <property type="match status" value="4"/>
</dbReference>
<dbReference type="EMBL" id="CAUJNA010000224">
    <property type="protein sequence ID" value="CAJ1373933.1"/>
    <property type="molecule type" value="Genomic_DNA"/>
</dbReference>
<dbReference type="Gene3D" id="1.10.238.10">
    <property type="entry name" value="EF-hand"/>
    <property type="match status" value="2"/>
</dbReference>
<evidence type="ECO:0000256" key="3">
    <source>
        <dbReference type="ARBA" id="ARBA00022837"/>
    </source>
</evidence>
<keyword evidence="1" id="KW-0479">Metal-binding</keyword>
<dbReference type="AlphaFoldDB" id="A0AA36MNB1"/>
<feature type="domain" description="EF-hand" evidence="4">
    <location>
        <begin position="344"/>
        <end position="379"/>
    </location>
</feature>
<evidence type="ECO:0000256" key="2">
    <source>
        <dbReference type="ARBA" id="ARBA00022737"/>
    </source>
</evidence>
<feature type="domain" description="EF-hand" evidence="4">
    <location>
        <begin position="171"/>
        <end position="206"/>
    </location>
</feature>
<dbReference type="Pfam" id="PF13499">
    <property type="entry name" value="EF-hand_7"/>
    <property type="match status" value="1"/>
</dbReference>
<organism evidence="5 6">
    <name type="scientific">Effrenium voratum</name>
    <dbReference type="NCBI Taxonomy" id="2562239"/>
    <lineage>
        <taxon>Eukaryota</taxon>
        <taxon>Sar</taxon>
        <taxon>Alveolata</taxon>
        <taxon>Dinophyceae</taxon>
        <taxon>Suessiales</taxon>
        <taxon>Symbiodiniaceae</taxon>
        <taxon>Effrenium</taxon>
    </lineage>
</organism>
<evidence type="ECO:0000259" key="4">
    <source>
        <dbReference type="PROSITE" id="PS50222"/>
    </source>
</evidence>
<keyword evidence="6" id="KW-1185">Reference proteome</keyword>
<dbReference type="PANTHER" id="PTHR10827">
    <property type="entry name" value="RETICULOCALBIN"/>
    <property type="match status" value="1"/>
</dbReference>
<name>A0AA36MNB1_9DINO</name>
<feature type="domain" description="EF-hand" evidence="4">
    <location>
        <begin position="128"/>
        <end position="163"/>
    </location>
</feature>
<dbReference type="PROSITE" id="PS50222">
    <property type="entry name" value="EF_HAND_2"/>
    <property type="match status" value="4"/>
</dbReference>
<dbReference type="InterPro" id="IPR018247">
    <property type="entry name" value="EF_Hand_1_Ca_BS"/>
</dbReference>
<dbReference type="CDD" id="cd00051">
    <property type="entry name" value="EFh"/>
    <property type="match status" value="1"/>
</dbReference>
<reference evidence="5" key="1">
    <citation type="submission" date="2023-08" db="EMBL/GenBank/DDBJ databases">
        <authorList>
            <person name="Chen Y."/>
            <person name="Shah S."/>
            <person name="Dougan E. K."/>
            <person name="Thang M."/>
            <person name="Chan C."/>
        </authorList>
    </citation>
    <scope>NUCLEOTIDE SEQUENCE</scope>
</reference>
<dbReference type="InterPro" id="IPR002048">
    <property type="entry name" value="EF_hand_dom"/>
</dbReference>
<evidence type="ECO:0000313" key="6">
    <source>
        <dbReference type="Proteomes" id="UP001178507"/>
    </source>
</evidence>
<proteinExistence type="predicted"/>
<comment type="caution">
    <text evidence="5">The sequence shown here is derived from an EMBL/GenBank/DDBJ whole genome shotgun (WGS) entry which is preliminary data.</text>
</comment>